<sequence>MNIFKKTIFTGFSPNLTLRDTLLAVSFLVLPWKWFFIRRGNNVSVVEREIEKYFNIKHCYTFDSGRSALYFILKALGVKSGDEVLVQAYTCMVVVNAIKWTGATPVYLDVNDDFNLSVADLEKKISARSKALLVQHTFGLACPMDQVMQIAKNNNIFVVEDCAHAFGAKYNGQFVGTFGDAAILSFGADKVISSVRGGAVITDNEEISKALKSYQDNLPLPRIGKTIQHLMHYPIFLKGRLFYSLYLGKLILGLAKKINLINKIIYKEEKMGEQVSFYPAKYAHSLARILLNQLKDADRINQHRKKIAEYYDGNLKNAKIVSPWLNKIKKEDCIYLRYPLLAEQARALRAYGKINGVILGDWYNSVIAPIDIDFSKTDYNAGSCPKAEQLAERSVNLPTDRHIDLKAAKRIVDLLNKF</sequence>
<dbReference type="AlphaFoldDB" id="A0A0G0T1P3"/>
<evidence type="ECO:0000313" key="5">
    <source>
        <dbReference type="Proteomes" id="UP000034137"/>
    </source>
</evidence>
<dbReference type="Pfam" id="PF01041">
    <property type="entry name" value="DegT_DnrJ_EryC1"/>
    <property type="match status" value="2"/>
</dbReference>
<proteinExistence type="inferred from homology"/>
<dbReference type="GO" id="GO:0030170">
    <property type="term" value="F:pyridoxal phosphate binding"/>
    <property type="evidence" value="ECO:0007669"/>
    <property type="project" value="TreeGrafter"/>
</dbReference>
<accession>A0A0G0T1P3</accession>
<dbReference type="GO" id="GO:0008483">
    <property type="term" value="F:transaminase activity"/>
    <property type="evidence" value="ECO:0007669"/>
    <property type="project" value="UniProtKB-KW"/>
</dbReference>
<reference evidence="4 5" key="1">
    <citation type="journal article" date="2015" name="Nature">
        <title>rRNA introns, odd ribosomes, and small enigmatic genomes across a large radiation of phyla.</title>
        <authorList>
            <person name="Brown C.T."/>
            <person name="Hug L.A."/>
            <person name="Thomas B.C."/>
            <person name="Sharon I."/>
            <person name="Castelle C.J."/>
            <person name="Singh A."/>
            <person name="Wilkins M.J."/>
            <person name="Williams K.H."/>
            <person name="Banfield J.F."/>
        </authorList>
    </citation>
    <scope>NUCLEOTIDE SEQUENCE [LARGE SCALE GENOMIC DNA]</scope>
</reference>
<feature type="active site" description="Proton acceptor" evidence="1">
    <location>
        <position position="190"/>
    </location>
</feature>
<feature type="modified residue" description="N6-(pyridoxal phosphate)lysine" evidence="2">
    <location>
        <position position="190"/>
    </location>
</feature>
<dbReference type="PANTHER" id="PTHR30244">
    <property type="entry name" value="TRANSAMINASE"/>
    <property type="match status" value="1"/>
</dbReference>
<evidence type="ECO:0000256" key="2">
    <source>
        <dbReference type="PIRSR" id="PIRSR000390-2"/>
    </source>
</evidence>
<dbReference type="InterPro" id="IPR015421">
    <property type="entry name" value="PyrdxlP-dep_Trfase_major"/>
</dbReference>
<organism evidence="4 5">
    <name type="scientific">Candidatus Falkowbacteria bacterium GW2011_GWF2_39_8</name>
    <dbReference type="NCBI Taxonomy" id="1618642"/>
    <lineage>
        <taxon>Bacteria</taxon>
        <taxon>Candidatus Falkowiibacteriota</taxon>
    </lineage>
</organism>
<dbReference type="InterPro" id="IPR015424">
    <property type="entry name" value="PyrdxlP-dep_Trfase"/>
</dbReference>
<evidence type="ECO:0000256" key="1">
    <source>
        <dbReference type="PIRSR" id="PIRSR000390-1"/>
    </source>
</evidence>
<dbReference type="EMBL" id="LBXO01000052">
    <property type="protein sequence ID" value="KKR31742.1"/>
    <property type="molecule type" value="Genomic_DNA"/>
</dbReference>
<dbReference type="Gene3D" id="3.40.640.10">
    <property type="entry name" value="Type I PLP-dependent aspartate aminotransferase-like (Major domain)"/>
    <property type="match status" value="1"/>
</dbReference>
<keyword evidence="4" id="KW-0032">Aminotransferase</keyword>
<comment type="similarity">
    <text evidence="3">Belongs to the DegT/DnrJ/EryC1 family.</text>
</comment>
<keyword evidence="2 3" id="KW-0663">Pyridoxal phosphate</keyword>
<dbReference type="GO" id="GO:0000271">
    <property type="term" value="P:polysaccharide biosynthetic process"/>
    <property type="evidence" value="ECO:0007669"/>
    <property type="project" value="TreeGrafter"/>
</dbReference>
<keyword evidence="4" id="KW-0808">Transferase</keyword>
<evidence type="ECO:0000256" key="3">
    <source>
        <dbReference type="RuleBase" id="RU004508"/>
    </source>
</evidence>
<dbReference type="Proteomes" id="UP000034137">
    <property type="component" value="Unassembled WGS sequence"/>
</dbReference>
<dbReference type="InterPro" id="IPR015422">
    <property type="entry name" value="PyrdxlP-dep_Trfase_small"/>
</dbReference>
<comment type="caution">
    <text evidence="4">The sequence shown here is derived from an EMBL/GenBank/DDBJ whole genome shotgun (WGS) entry which is preliminary data.</text>
</comment>
<dbReference type="PANTHER" id="PTHR30244:SF34">
    <property type="entry name" value="DTDP-4-AMINO-4,6-DIDEOXYGALACTOSE TRANSAMINASE"/>
    <property type="match status" value="1"/>
</dbReference>
<dbReference type="PIRSF" id="PIRSF000390">
    <property type="entry name" value="PLP_StrS"/>
    <property type="match status" value="1"/>
</dbReference>
<dbReference type="Gene3D" id="3.90.1150.10">
    <property type="entry name" value="Aspartate Aminotransferase, domain 1"/>
    <property type="match status" value="1"/>
</dbReference>
<name>A0A0G0T1P3_9BACT</name>
<dbReference type="InterPro" id="IPR000653">
    <property type="entry name" value="DegT/StrS_aminotransferase"/>
</dbReference>
<protein>
    <submittedName>
        <fullName evidence="4">DegT/DnrJ/EryC1/StrS aminotransferase</fullName>
    </submittedName>
</protein>
<gene>
    <name evidence="4" type="ORF">UT64_C0052G0005</name>
</gene>
<dbReference type="SUPFAM" id="SSF53383">
    <property type="entry name" value="PLP-dependent transferases"/>
    <property type="match status" value="1"/>
</dbReference>
<evidence type="ECO:0000313" key="4">
    <source>
        <dbReference type="EMBL" id="KKR31742.1"/>
    </source>
</evidence>